<dbReference type="RefSeq" id="WP_190461805.1">
    <property type="nucleotide sequence ID" value="NZ_JACJPW010000004.1"/>
</dbReference>
<organism evidence="2 3">
    <name type="scientific">Aerosakkonema funiforme FACHB-1375</name>
    <dbReference type="NCBI Taxonomy" id="2949571"/>
    <lineage>
        <taxon>Bacteria</taxon>
        <taxon>Bacillati</taxon>
        <taxon>Cyanobacteriota</taxon>
        <taxon>Cyanophyceae</taxon>
        <taxon>Oscillatoriophycideae</taxon>
        <taxon>Aerosakkonematales</taxon>
        <taxon>Aerosakkonemataceae</taxon>
        <taxon>Aerosakkonema</taxon>
    </lineage>
</organism>
<keyword evidence="1" id="KW-0812">Transmembrane</keyword>
<keyword evidence="1" id="KW-0472">Membrane</keyword>
<evidence type="ECO:0000256" key="1">
    <source>
        <dbReference type="SAM" id="Phobius"/>
    </source>
</evidence>
<feature type="transmembrane region" description="Helical" evidence="1">
    <location>
        <begin position="103"/>
        <end position="129"/>
    </location>
</feature>
<keyword evidence="3" id="KW-1185">Reference proteome</keyword>
<dbReference type="EMBL" id="JACJPW010000004">
    <property type="protein sequence ID" value="MBD2180025.1"/>
    <property type="molecule type" value="Genomic_DNA"/>
</dbReference>
<reference evidence="2" key="2">
    <citation type="submission" date="2020-08" db="EMBL/GenBank/DDBJ databases">
        <authorList>
            <person name="Chen M."/>
            <person name="Teng W."/>
            <person name="Zhao L."/>
            <person name="Hu C."/>
            <person name="Zhou Y."/>
            <person name="Han B."/>
            <person name="Song L."/>
            <person name="Shu W."/>
        </authorList>
    </citation>
    <scope>NUCLEOTIDE SEQUENCE</scope>
    <source>
        <strain evidence="2">FACHB-1375</strain>
    </source>
</reference>
<name>A0A926VAC8_9CYAN</name>
<feature type="transmembrane region" description="Helical" evidence="1">
    <location>
        <begin position="150"/>
        <end position="170"/>
    </location>
</feature>
<reference evidence="2" key="1">
    <citation type="journal article" date="2015" name="ISME J.">
        <title>Draft Genome Sequence of Streptomyces incarnatus NRRL8089, which Produces the Nucleoside Antibiotic Sinefungin.</title>
        <authorList>
            <person name="Oshima K."/>
            <person name="Hattori M."/>
            <person name="Shimizu H."/>
            <person name="Fukuda K."/>
            <person name="Nemoto M."/>
            <person name="Inagaki K."/>
            <person name="Tamura T."/>
        </authorList>
    </citation>
    <scope>NUCLEOTIDE SEQUENCE</scope>
    <source>
        <strain evidence="2">FACHB-1375</strain>
    </source>
</reference>
<feature type="transmembrane region" description="Helical" evidence="1">
    <location>
        <begin position="71"/>
        <end position="91"/>
    </location>
</feature>
<accession>A0A926VAC8</accession>
<dbReference type="AlphaFoldDB" id="A0A926VAC8"/>
<evidence type="ECO:0000313" key="3">
    <source>
        <dbReference type="Proteomes" id="UP000641646"/>
    </source>
</evidence>
<feature type="transmembrane region" description="Helical" evidence="1">
    <location>
        <begin position="12"/>
        <end position="30"/>
    </location>
</feature>
<proteinExistence type="predicted"/>
<gene>
    <name evidence="2" type="ORF">H6G03_02665</name>
</gene>
<sequence>MYNYRTILKRVGIVLIAVGILDIAYFFYYTSQEQSFSSSLRYNYSWNGLVIVVAGVFLLRGSLRAVEIVRWFAAFGISNMVSNIFILLPFLKPAELWAIEFRLYPVNLCISFLVKIMSIALLGWIYTQLRAAPVISASLKSGHSASTPKFAFILGVASIVLLTGIMQFTVNSPAGIKAVELARSQYGDNYKYHVTGMGWSNGNVKANLTAYNEQEIKAVQVEWK</sequence>
<feature type="transmembrane region" description="Helical" evidence="1">
    <location>
        <begin position="42"/>
        <end position="59"/>
    </location>
</feature>
<keyword evidence="1" id="KW-1133">Transmembrane helix</keyword>
<protein>
    <submittedName>
        <fullName evidence="2">Uncharacterized protein</fullName>
    </submittedName>
</protein>
<dbReference type="Proteomes" id="UP000641646">
    <property type="component" value="Unassembled WGS sequence"/>
</dbReference>
<evidence type="ECO:0000313" key="2">
    <source>
        <dbReference type="EMBL" id="MBD2180025.1"/>
    </source>
</evidence>
<comment type="caution">
    <text evidence="2">The sequence shown here is derived from an EMBL/GenBank/DDBJ whole genome shotgun (WGS) entry which is preliminary data.</text>
</comment>